<evidence type="ECO:0000313" key="1">
    <source>
        <dbReference type="EMBL" id="CAE8681620.1"/>
    </source>
</evidence>
<feature type="non-terminal residue" evidence="1">
    <location>
        <position position="1"/>
    </location>
</feature>
<dbReference type="EMBL" id="CAJNNW010025977">
    <property type="protein sequence ID" value="CAE8681620.1"/>
    <property type="molecule type" value="Genomic_DNA"/>
</dbReference>
<dbReference type="AlphaFoldDB" id="A0A813JNA0"/>
<feature type="non-terminal residue" evidence="1">
    <location>
        <position position="104"/>
    </location>
</feature>
<dbReference type="Gene3D" id="1.25.40.10">
    <property type="entry name" value="Tetratricopeptide repeat domain"/>
    <property type="match status" value="1"/>
</dbReference>
<proteinExistence type="predicted"/>
<name>A0A813JNA0_POLGL</name>
<organism evidence="1 2">
    <name type="scientific">Polarella glacialis</name>
    <name type="common">Dinoflagellate</name>
    <dbReference type="NCBI Taxonomy" id="89957"/>
    <lineage>
        <taxon>Eukaryota</taxon>
        <taxon>Sar</taxon>
        <taxon>Alveolata</taxon>
        <taxon>Dinophyceae</taxon>
        <taxon>Suessiales</taxon>
        <taxon>Suessiaceae</taxon>
        <taxon>Polarella</taxon>
    </lineage>
</organism>
<accession>A0A813JNA0</accession>
<dbReference type="Proteomes" id="UP000626109">
    <property type="component" value="Unassembled WGS sequence"/>
</dbReference>
<evidence type="ECO:0008006" key="3">
    <source>
        <dbReference type="Google" id="ProtNLM"/>
    </source>
</evidence>
<gene>
    <name evidence="1" type="ORF">PGLA2088_LOCUS22525</name>
</gene>
<dbReference type="InterPro" id="IPR011990">
    <property type="entry name" value="TPR-like_helical_dom_sf"/>
</dbReference>
<evidence type="ECO:0000313" key="2">
    <source>
        <dbReference type="Proteomes" id="UP000626109"/>
    </source>
</evidence>
<reference evidence="1" key="1">
    <citation type="submission" date="2021-02" db="EMBL/GenBank/DDBJ databases">
        <authorList>
            <person name="Dougan E. K."/>
            <person name="Rhodes N."/>
            <person name="Thang M."/>
            <person name="Chan C."/>
        </authorList>
    </citation>
    <scope>NUCLEOTIDE SEQUENCE</scope>
</reference>
<sequence length="104" mass="11175">AALKDGAPSAGGALRLLRSLGHLRVQPDILSYNTTVTALERSTQWPAAIALVEESINRRLQPSLVTFNALLSAGAKGSLWRRTCSLLWDACSVVVLVSLGCMLW</sequence>
<comment type="caution">
    <text evidence="1">The sequence shown here is derived from an EMBL/GenBank/DDBJ whole genome shotgun (WGS) entry which is preliminary data.</text>
</comment>
<protein>
    <recommendedName>
        <fullName evidence="3">Pentatricopeptide repeat-containing protein</fullName>
    </recommendedName>
</protein>